<evidence type="ECO:0000256" key="8">
    <source>
        <dbReference type="ARBA" id="ARBA00023010"/>
    </source>
</evidence>
<keyword evidence="6" id="KW-0653">Protein transport</keyword>
<comment type="subcellular location">
    <subcellularLocation>
        <location evidence="1">Cell membrane</location>
        <topology evidence="1">Single-pass membrane protein</topology>
    </subcellularLocation>
</comment>
<evidence type="ECO:0000256" key="7">
    <source>
        <dbReference type="ARBA" id="ARBA00022989"/>
    </source>
</evidence>
<dbReference type="PANTHER" id="PTHR33909:SF1">
    <property type="entry name" value="SEC TRANSLOCON ACCESSORY COMPLEX SUBUNIT YAJC"/>
    <property type="match status" value="1"/>
</dbReference>
<dbReference type="AlphaFoldDB" id="A0A364V7W6"/>
<dbReference type="RefSeq" id="WP_113630198.1">
    <property type="nucleotide sequence ID" value="NZ_QHCV01000012.1"/>
</dbReference>
<name>A0A364V7W6_9CORY</name>
<evidence type="ECO:0000256" key="4">
    <source>
        <dbReference type="ARBA" id="ARBA00022475"/>
    </source>
</evidence>
<evidence type="ECO:0000256" key="9">
    <source>
        <dbReference type="ARBA" id="ARBA00023136"/>
    </source>
</evidence>
<keyword evidence="9" id="KW-0472">Membrane</keyword>
<keyword evidence="8" id="KW-0811">Translocation</keyword>
<reference evidence="10 11" key="1">
    <citation type="journal article" date="2018" name="Syst. Appl. Microbiol.">
        <title>Corynebacterium heidelbergense sp. nov., isolated from the preen glands of Egyptian geese (Alopochen aegyptiacus).</title>
        <authorList>
            <person name="Braun M.S."/>
            <person name="Wang E."/>
            <person name="Zimmermann S."/>
            <person name="Wink M."/>
        </authorList>
    </citation>
    <scope>NUCLEOTIDE SEQUENCE [LARGE SCALE GENOMIC DNA]</scope>
    <source>
        <strain evidence="10 11">647</strain>
    </source>
</reference>
<evidence type="ECO:0000256" key="6">
    <source>
        <dbReference type="ARBA" id="ARBA00022927"/>
    </source>
</evidence>
<dbReference type="InterPro" id="IPR003849">
    <property type="entry name" value="Preprotein_translocase_YajC"/>
</dbReference>
<evidence type="ECO:0000256" key="3">
    <source>
        <dbReference type="ARBA" id="ARBA00022448"/>
    </source>
</evidence>
<dbReference type="NCBIfam" id="TIGR00739">
    <property type="entry name" value="yajC"/>
    <property type="match status" value="1"/>
</dbReference>
<comment type="caution">
    <text evidence="10">The sequence shown here is derived from an EMBL/GenBank/DDBJ whole genome shotgun (WGS) entry which is preliminary data.</text>
</comment>
<dbReference type="EMBL" id="QHCV01000012">
    <property type="protein sequence ID" value="RAV32708.1"/>
    <property type="molecule type" value="Genomic_DNA"/>
</dbReference>
<sequence length="89" mass="9940">MNPILLLLLLLVFLIFPVLQMWRQNKRFKEIRAFQAALEPGMRVQLTSGLHATVRSVEASSVELEIAPGVLTTWDRSAVLKPADSVPEA</sequence>
<organism evidence="10 11">
    <name type="scientific">Corynebacterium heidelbergense</name>
    <dbReference type="NCBI Taxonomy" id="2055947"/>
    <lineage>
        <taxon>Bacteria</taxon>
        <taxon>Bacillati</taxon>
        <taxon>Actinomycetota</taxon>
        <taxon>Actinomycetes</taxon>
        <taxon>Mycobacteriales</taxon>
        <taxon>Corynebacteriaceae</taxon>
        <taxon>Corynebacterium</taxon>
    </lineage>
</organism>
<evidence type="ECO:0000256" key="5">
    <source>
        <dbReference type="ARBA" id="ARBA00022692"/>
    </source>
</evidence>
<dbReference type="Pfam" id="PF02699">
    <property type="entry name" value="YajC"/>
    <property type="match status" value="1"/>
</dbReference>
<accession>A0A364V7W6</accession>
<dbReference type="GO" id="GO:0005886">
    <property type="term" value="C:plasma membrane"/>
    <property type="evidence" value="ECO:0007669"/>
    <property type="project" value="UniProtKB-SubCell"/>
</dbReference>
<evidence type="ECO:0000313" key="11">
    <source>
        <dbReference type="Proteomes" id="UP000251577"/>
    </source>
</evidence>
<dbReference type="Proteomes" id="UP000251577">
    <property type="component" value="Unassembled WGS sequence"/>
</dbReference>
<dbReference type="SMART" id="SM01323">
    <property type="entry name" value="YajC"/>
    <property type="match status" value="1"/>
</dbReference>
<dbReference type="PANTHER" id="PTHR33909">
    <property type="entry name" value="SEC TRANSLOCON ACCESSORY COMPLEX SUBUNIT YAJC"/>
    <property type="match status" value="1"/>
</dbReference>
<keyword evidence="7" id="KW-1133">Transmembrane helix</keyword>
<gene>
    <name evidence="10" type="primary">yajC</name>
    <name evidence="10" type="ORF">DLJ54_02030</name>
</gene>
<proteinExistence type="inferred from homology"/>
<keyword evidence="5" id="KW-0812">Transmembrane</keyword>
<keyword evidence="4" id="KW-1003">Cell membrane</keyword>
<evidence type="ECO:0000256" key="1">
    <source>
        <dbReference type="ARBA" id="ARBA00004162"/>
    </source>
</evidence>
<protein>
    <submittedName>
        <fullName evidence="10">Preprotein translocase subunit YajC</fullName>
    </submittedName>
</protein>
<keyword evidence="3" id="KW-0813">Transport</keyword>
<comment type="similarity">
    <text evidence="2">Belongs to the YajC family.</text>
</comment>
<evidence type="ECO:0000313" key="10">
    <source>
        <dbReference type="EMBL" id="RAV32708.1"/>
    </source>
</evidence>
<dbReference type="GO" id="GO:0015031">
    <property type="term" value="P:protein transport"/>
    <property type="evidence" value="ECO:0007669"/>
    <property type="project" value="UniProtKB-KW"/>
</dbReference>
<evidence type="ECO:0000256" key="2">
    <source>
        <dbReference type="ARBA" id="ARBA00006742"/>
    </source>
</evidence>
<keyword evidence="11" id="KW-1185">Reference proteome</keyword>